<keyword evidence="2" id="KW-0812">Transmembrane</keyword>
<dbReference type="InterPro" id="IPR036291">
    <property type="entry name" value="NAD(P)-bd_dom_sf"/>
</dbReference>
<dbReference type="SUPFAM" id="SSF81324">
    <property type="entry name" value="Voltage-gated potassium channels"/>
    <property type="match status" value="1"/>
</dbReference>
<protein>
    <submittedName>
        <fullName evidence="4">Ion transporter</fullName>
    </submittedName>
</protein>
<reference evidence="4 5" key="1">
    <citation type="submission" date="2015-01" db="EMBL/GenBank/DDBJ databases">
        <title>Paenibacillus swuensis/DY6/whole genome sequencing.</title>
        <authorList>
            <person name="Kim M.K."/>
            <person name="Srinivasan S."/>
            <person name="Lee J.-J."/>
        </authorList>
    </citation>
    <scope>NUCLEOTIDE SEQUENCE [LARGE SCALE GENOMIC DNA]</scope>
    <source>
        <strain evidence="4 5">DY6</strain>
    </source>
</reference>
<gene>
    <name evidence="4" type="ORF">SY83_08560</name>
</gene>
<evidence type="ECO:0000256" key="1">
    <source>
        <dbReference type="ARBA" id="ARBA00004651"/>
    </source>
</evidence>
<dbReference type="GO" id="GO:0005886">
    <property type="term" value="C:plasma membrane"/>
    <property type="evidence" value="ECO:0007669"/>
    <property type="project" value="UniProtKB-SubCell"/>
</dbReference>
<dbReference type="Pfam" id="PF07885">
    <property type="entry name" value="Ion_trans_2"/>
    <property type="match status" value="1"/>
</dbReference>
<dbReference type="EMBL" id="CP011388">
    <property type="protein sequence ID" value="ANE46321.1"/>
    <property type="molecule type" value="Genomic_DNA"/>
</dbReference>
<dbReference type="PRINTS" id="PR00169">
    <property type="entry name" value="KCHANNEL"/>
</dbReference>
<dbReference type="PANTHER" id="PTHR43833">
    <property type="entry name" value="POTASSIUM CHANNEL PROTEIN 2-RELATED-RELATED"/>
    <property type="match status" value="1"/>
</dbReference>
<evidence type="ECO:0000259" key="3">
    <source>
        <dbReference type="PROSITE" id="PS51201"/>
    </source>
</evidence>
<organism evidence="4 5">
    <name type="scientific">Paenibacillus swuensis</name>
    <dbReference type="NCBI Taxonomy" id="1178515"/>
    <lineage>
        <taxon>Bacteria</taxon>
        <taxon>Bacillati</taxon>
        <taxon>Bacillota</taxon>
        <taxon>Bacilli</taxon>
        <taxon>Bacillales</taxon>
        <taxon>Paenibacillaceae</taxon>
        <taxon>Paenibacillus</taxon>
    </lineage>
</organism>
<feature type="transmembrane region" description="Helical" evidence="2">
    <location>
        <begin position="80"/>
        <end position="100"/>
    </location>
</feature>
<accession>A0A172TH03</accession>
<dbReference type="STRING" id="1178515.SY83_08560"/>
<dbReference type="InterPro" id="IPR050721">
    <property type="entry name" value="Trk_Ktr_HKT_K-transport"/>
</dbReference>
<feature type="domain" description="RCK N-terminal" evidence="3">
    <location>
        <begin position="120"/>
        <end position="245"/>
    </location>
</feature>
<dbReference type="Proteomes" id="UP000076927">
    <property type="component" value="Chromosome"/>
</dbReference>
<dbReference type="KEGG" id="pswu:SY83_08560"/>
<dbReference type="GO" id="GO:0006813">
    <property type="term" value="P:potassium ion transport"/>
    <property type="evidence" value="ECO:0007669"/>
    <property type="project" value="InterPro"/>
</dbReference>
<dbReference type="PATRIC" id="fig|1178515.4.peg.1706"/>
<dbReference type="PROSITE" id="PS51201">
    <property type="entry name" value="RCK_N"/>
    <property type="match status" value="1"/>
</dbReference>
<dbReference type="AlphaFoldDB" id="A0A172TH03"/>
<dbReference type="Gene3D" id="3.40.50.720">
    <property type="entry name" value="NAD(P)-binding Rossmann-like Domain"/>
    <property type="match status" value="1"/>
</dbReference>
<evidence type="ECO:0000313" key="4">
    <source>
        <dbReference type="EMBL" id="ANE46321.1"/>
    </source>
</evidence>
<sequence>MGEVFAVFTIRRLATLIRKFNNISLLLAASAFVIICAILMRTLEPERFTTFFNAIWYVMTTVTTVGYGDLFPETAAGKVVAMFMFVFGIGLVGVVIGKVVDGLGSFTRRKEEGRLIYKGRKHIIMIGWSKKTEIAVNEVLESDTFTDIIVIAQTDRLPLNHERLHYIQGDPTDRETLLKANTLNAKAAIIFADELIHDASLTDGKSLLIASTIESLAPDVHTTVEIMQEKHIQNFNHIHVNDFILAQETISRLAVRSALSKGITTLYNRLIRRGEEEGGELFEIKPRKEWKTYRDAFNALLAEGATLIADQHRLGVNHLMDTTIPEETRLYVICEESVYVKLKHSEER</sequence>
<dbReference type="InterPro" id="IPR013099">
    <property type="entry name" value="K_chnl_dom"/>
</dbReference>
<dbReference type="Gene3D" id="1.10.287.70">
    <property type="match status" value="1"/>
</dbReference>
<dbReference type="SUPFAM" id="SSF51735">
    <property type="entry name" value="NAD(P)-binding Rossmann-fold domains"/>
    <property type="match status" value="1"/>
</dbReference>
<feature type="transmembrane region" description="Helical" evidence="2">
    <location>
        <begin position="51"/>
        <end position="68"/>
    </location>
</feature>
<feature type="transmembrane region" description="Helical" evidence="2">
    <location>
        <begin position="20"/>
        <end position="39"/>
    </location>
</feature>
<keyword evidence="2" id="KW-1133">Transmembrane helix</keyword>
<evidence type="ECO:0000313" key="5">
    <source>
        <dbReference type="Proteomes" id="UP000076927"/>
    </source>
</evidence>
<dbReference type="PANTHER" id="PTHR43833:SF9">
    <property type="entry name" value="POTASSIUM CHANNEL PROTEIN YUGO-RELATED"/>
    <property type="match status" value="1"/>
</dbReference>
<comment type="subcellular location">
    <subcellularLocation>
        <location evidence="1">Cell membrane</location>
        <topology evidence="1">Multi-pass membrane protein</topology>
    </subcellularLocation>
</comment>
<dbReference type="InterPro" id="IPR003148">
    <property type="entry name" value="RCK_N"/>
</dbReference>
<evidence type="ECO:0000256" key="2">
    <source>
        <dbReference type="SAM" id="Phobius"/>
    </source>
</evidence>
<name>A0A172TH03_9BACL</name>
<dbReference type="Pfam" id="PF02254">
    <property type="entry name" value="TrkA_N"/>
    <property type="match status" value="1"/>
</dbReference>
<proteinExistence type="predicted"/>
<keyword evidence="2" id="KW-0472">Membrane</keyword>
<keyword evidence="5" id="KW-1185">Reference proteome</keyword>